<dbReference type="Gene3D" id="2.60.120.260">
    <property type="entry name" value="Galactose-binding domain-like"/>
    <property type="match status" value="1"/>
</dbReference>
<keyword evidence="6" id="KW-1185">Reference proteome</keyword>
<dbReference type="GO" id="GO:0005975">
    <property type="term" value="P:carbohydrate metabolic process"/>
    <property type="evidence" value="ECO:0007669"/>
    <property type="project" value="InterPro"/>
</dbReference>
<gene>
    <name evidence="5" type="ORF">EYB31_13665</name>
</gene>
<dbReference type="EMBL" id="SIRE01000009">
    <property type="protein sequence ID" value="TBL78547.1"/>
    <property type="molecule type" value="Genomic_DNA"/>
</dbReference>
<keyword evidence="3 4" id="KW-0326">Glycosidase</keyword>
<dbReference type="CDD" id="cd02795">
    <property type="entry name" value="CBM6-CBM35-CBM36_like"/>
    <property type="match status" value="1"/>
</dbReference>
<organism evidence="5 6">
    <name type="scientific">Paenibacillus thalictri</name>
    <dbReference type="NCBI Taxonomy" id="2527873"/>
    <lineage>
        <taxon>Bacteria</taxon>
        <taxon>Bacillati</taxon>
        <taxon>Bacillota</taxon>
        <taxon>Bacilli</taxon>
        <taxon>Bacillales</taxon>
        <taxon>Paenibacillaceae</taxon>
        <taxon>Paenibacillus</taxon>
    </lineage>
</organism>
<dbReference type="InterPro" id="IPR012334">
    <property type="entry name" value="Pectin_lyas_fold"/>
</dbReference>
<evidence type="ECO:0008006" key="7">
    <source>
        <dbReference type="Google" id="ProtNLM"/>
    </source>
</evidence>
<evidence type="ECO:0000256" key="4">
    <source>
        <dbReference type="RuleBase" id="RU361169"/>
    </source>
</evidence>
<dbReference type="InterPro" id="IPR000743">
    <property type="entry name" value="Glyco_hydro_28"/>
</dbReference>
<proteinExistence type="inferred from homology"/>
<evidence type="ECO:0000256" key="2">
    <source>
        <dbReference type="ARBA" id="ARBA00022801"/>
    </source>
</evidence>
<reference evidence="5 6" key="1">
    <citation type="submission" date="2019-02" db="EMBL/GenBank/DDBJ databases">
        <title>Paenibacillus sp. nov., isolated from surface-sterilized tissue of Thalictrum simplex L.</title>
        <authorList>
            <person name="Tuo L."/>
        </authorList>
    </citation>
    <scope>NUCLEOTIDE SEQUENCE [LARGE SCALE GENOMIC DNA]</scope>
    <source>
        <strain evidence="5 6">N2SHLJ1</strain>
    </source>
</reference>
<protein>
    <recommendedName>
        <fullName evidence="7">Pectate lyase superfamily protein domain-containing protein</fullName>
    </recommendedName>
</protein>
<sequence length="1291" mass="139063">MMGDVTLRKNEISLLLAVLLLASLFVGFPQNGYAVAGTGEPASSHAMQETSSAASAEIVPYPVLPGAAASTSYTVKVNGQDVFTEQFGDVSYARFSYSGTVQVDVYAGETIQSFGISPLHDEIEGVKDGNRLTFSLSEPKALIITVNDLERLLLFADGLETEAPVIGAPGVVNLASYMPADRDSDTAVTALFQQAIDDTSALDSGAGGILVVPDGKYMTAQLKLKSNVHLYLQSGAWIRAVPEFNSINYPTQNNGDSSFIFIGDAQHVKITGRGFIDGNGMAVRTLNPDANIKLLRTADASDLLIRDVYFRDSARWSLHLLYASDVTLTNIKLINDLRGGLDPVNPELLRPTVTNTDGVDIDASQNVTVEGNFIYTGDDAISPKVSNYMNLQRPTFGLNIKNNVLWSLKVAMRVGDESLADMYDINFENNDVIRADRFLTIWAGDAVRLHDINVINNRAEFIGGNYNERYFQFVIQKKRAAINPGWIDRVLVKDFTGLNKAEQPSSIEGFDAWHLITNVTFDNVKIAGITAANKADMPLRFVNRYYNNVAFLPSGTAYSGSSLTPYTYPDPSLITSVEAEDMELVHYTVEDQPIASGGKVIKVTGTGTADQLFDRNTGIYDVIVHYFDENDGNASYKLFVNGSQVDAWIANQDLGSASVSDNSRTTRLIPGVLLKQWDEVRIEGTSQASEAARIDKIEYVFKTEPDWSGTGGIAGTVTDDLGSPVSGASVQTTVSGAVYRTFTDAAGAYLLQHVPAGTYAVKAAKSGYSESTASAIPVSVGSTMYNVNFLMPVVSTIPHLAALQVSGSIPALAAGQSGYDLNKLIVTARDQFGGAYPISGLPLSWHVQSGAVYAAVYGSMLQPLSTGTGAVTATINGVESNTVSFAVYPWQGSTPRILSVDRRGLTSGAYLSIAAAVNSSPALKPGDRIQLVPGSGPYRETVSIHASGTPGNPIVFEGNGELVTGFNTFQFTQEANGQWTYTLPAPIENTTTGGNSNTFRHLVTYNGQRLMLDQRSGQNAGQFTSDYAVLSADGKKLVLNASKSSPTEGWEISVRQNGIAVASPYAYQTYRNVRVSGAQNDGFNIHGTGKGLVFENIEGFHNFDEGYSAHDSTESSIDGGVFWGNDNGIYNQTSAALQFTAINVEAHSNIGAGFTSQAGNNYLNNVRVWDNGVSNVRLGGTVATVNVVTYESRWNTRPWVGFQELQNYSLGVQLKPYTYSVYAPITYTGMAPTVVPASQLPPMRVPFDDWRYIYFTAAQLADPAISGPTADPDHDGLTNYTEYVTGQDPNH</sequence>
<evidence type="ECO:0000313" key="6">
    <source>
        <dbReference type="Proteomes" id="UP000293142"/>
    </source>
</evidence>
<dbReference type="InterPro" id="IPR011050">
    <property type="entry name" value="Pectin_lyase_fold/virulence"/>
</dbReference>
<dbReference type="InterPro" id="IPR051801">
    <property type="entry name" value="GH28_Enzymes"/>
</dbReference>
<dbReference type="OrthoDB" id="9795222at2"/>
<dbReference type="InterPro" id="IPR006626">
    <property type="entry name" value="PbH1"/>
</dbReference>
<keyword evidence="2 4" id="KW-0378">Hydrolase</keyword>
<dbReference type="Gene3D" id="2.60.40.1120">
    <property type="entry name" value="Carboxypeptidase-like, regulatory domain"/>
    <property type="match status" value="1"/>
</dbReference>
<dbReference type="InterPro" id="IPR013784">
    <property type="entry name" value="Carb-bd-like_fold"/>
</dbReference>
<dbReference type="SMART" id="SM00710">
    <property type="entry name" value="PbH1"/>
    <property type="match status" value="6"/>
</dbReference>
<comment type="similarity">
    <text evidence="1 4">Belongs to the glycosyl hydrolase 28 family.</text>
</comment>
<evidence type="ECO:0000313" key="5">
    <source>
        <dbReference type="EMBL" id="TBL78547.1"/>
    </source>
</evidence>
<dbReference type="PANTHER" id="PTHR31339:SF0">
    <property type="entry name" value="PECTIN LYASE-LIKE SUPERFAMILY PROTEIN"/>
    <property type="match status" value="1"/>
</dbReference>
<evidence type="ECO:0000256" key="1">
    <source>
        <dbReference type="ARBA" id="ARBA00008834"/>
    </source>
</evidence>
<dbReference type="Pfam" id="PF00295">
    <property type="entry name" value="Glyco_hydro_28"/>
    <property type="match status" value="1"/>
</dbReference>
<comment type="caution">
    <text evidence="5">The sequence shown here is derived from an EMBL/GenBank/DDBJ whole genome shotgun (WGS) entry which is preliminary data.</text>
</comment>
<dbReference type="SUPFAM" id="SSF49452">
    <property type="entry name" value="Starch-binding domain-like"/>
    <property type="match status" value="1"/>
</dbReference>
<dbReference type="GO" id="GO:0004650">
    <property type="term" value="F:polygalacturonase activity"/>
    <property type="evidence" value="ECO:0007669"/>
    <property type="project" value="InterPro"/>
</dbReference>
<dbReference type="Proteomes" id="UP000293142">
    <property type="component" value="Unassembled WGS sequence"/>
</dbReference>
<accession>A0A4Q9DTM2</accession>
<evidence type="ECO:0000256" key="3">
    <source>
        <dbReference type="ARBA" id="ARBA00023295"/>
    </source>
</evidence>
<name>A0A4Q9DTM2_9BACL</name>
<dbReference type="Gene3D" id="2.160.20.10">
    <property type="entry name" value="Single-stranded right-handed beta-helix, Pectin lyase-like"/>
    <property type="match status" value="2"/>
</dbReference>
<dbReference type="Pfam" id="PF13620">
    <property type="entry name" value="CarboxypepD_reg"/>
    <property type="match status" value="1"/>
</dbReference>
<dbReference type="SUPFAM" id="SSF51126">
    <property type="entry name" value="Pectin lyase-like"/>
    <property type="match status" value="2"/>
</dbReference>
<dbReference type="GO" id="GO:0030246">
    <property type="term" value="F:carbohydrate binding"/>
    <property type="evidence" value="ECO:0007669"/>
    <property type="project" value="InterPro"/>
</dbReference>
<dbReference type="PANTHER" id="PTHR31339">
    <property type="entry name" value="PECTIN LYASE-RELATED"/>
    <property type="match status" value="1"/>
</dbReference>